<accession>A0A8S1M3Z3</accession>
<dbReference type="Proteomes" id="UP000688137">
    <property type="component" value="Unassembled WGS sequence"/>
</dbReference>
<protein>
    <submittedName>
        <fullName evidence="1">Uncharacterized protein</fullName>
    </submittedName>
</protein>
<reference evidence="1" key="1">
    <citation type="submission" date="2021-01" db="EMBL/GenBank/DDBJ databases">
        <authorList>
            <consortium name="Genoscope - CEA"/>
            <person name="William W."/>
        </authorList>
    </citation>
    <scope>NUCLEOTIDE SEQUENCE</scope>
</reference>
<evidence type="ECO:0000313" key="2">
    <source>
        <dbReference type="Proteomes" id="UP000688137"/>
    </source>
</evidence>
<gene>
    <name evidence="1" type="ORF">PPRIM_AZ9-3.1.T0490191</name>
</gene>
<proteinExistence type="predicted"/>
<dbReference type="CDD" id="cd00454">
    <property type="entry name" value="TrHb1_N"/>
    <property type="match status" value="1"/>
</dbReference>
<keyword evidence="2" id="KW-1185">Reference proteome</keyword>
<name>A0A8S1M3Z3_PARPR</name>
<dbReference type="OMA" id="VAHCCNI"/>
<comment type="caution">
    <text evidence="1">The sequence shown here is derived from an EMBL/GenBank/DDBJ whole genome shotgun (WGS) entry which is preliminary data.</text>
</comment>
<organism evidence="1 2">
    <name type="scientific">Paramecium primaurelia</name>
    <dbReference type="NCBI Taxonomy" id="5886"/>
    <lineage>
        <taxon>Eukaryota</taxon>
        <taxon>Sar</taxon>
        <taxon>Alveolata</taxon>
        <taxon>Ciliophora</taxon>
        <taxon>Intramacronucleata</taxon>
        <taxon>Oligohymenophorea</taxon>
        <taxon>Peniculida</taxon>
        <taxon>Parameciidae</taxon>
        <taxon>Paramecium</taxon>
    </lineage>
</organism>
<dbReference type="EMBL" id="CAJJDM010000049">
    <property type="protein sequence ID" value="CAD8072563.1"/>
    <property type="molecule type" value="Genomic_DNA"/>
</dbReference>
<sequence>MISDTQKSFKDFLETYAIRKKQPEKRRQPKLNPVFLLTKYQPQGNSIQIEQNFSYAITNPKVTNMDSQISLRFKTLESEKSNMSGLVLFRKNRWRQKEKNQCLIRNSELFNSVIQKSSRFHSQQQLAPLKSQDQIIKGYLMELSRKRKVAPKPQGTDELLNYEVDQIYLDITRRDNILSVKFPNKNYPGVKQIFRNLLATAYDQQMFLDLPRLRVIHQGMQLTHAHFFKFKYHFLTKYMHLNISTEKMFNCCERIENIRPYILNEILEFEIYGGEDGIKAITKQMYKKILSDVTLAPYFENIDVATQEMKFARLFFQLIYHLDSPNYSCEVLRERHVKYALTNVQLTNFKYYLSLTLQKTGIPWKNIRQLLRRMDVYKYAIINKNDLQYYVNQLGFNQFIENFVNSCAQDAMLSELIHRRGRQRFVAHCCNIFHYFFRYNIKAITREDLHLIHSKKAIINEKIFDKFKQKAVESVKDLTDDSLVLQDFIEDWDEIKPIILGETREQQILSLGQDYLIPKLVSILEYEFVQRHLNKIYETEESEMSQSILCKLNLLLYGVRFFKKQDLQIIHKRFKITSLQYYDFAQCFKIALEEYQVLNYVHQLIEEYEQFIVSD</sequence>
<evidence type="ECO:0000313" key="1">
    <source>
        <dbReference type="EMBL" id="CAD8072563.1"/>
    </source>
</evidence>
<dbReference type="AlphaFoldDB" id="A0A8S1M3Z3"/>